<proteinExistence type="predicted"/>
<evidence type="ECO:0000256" key="2">
    <source>
        <dbReference type="SAM" id="SignalP"/>
    </source>
</evidence>
<feature type="compositionally biased region" description="Polar residues" evidence="1">
    <location>
        <begin position="246"/>
        <end position="260"/>
    </location>
</feature>
<dbReference type="OrthoDB" id="2507450at2759"/>
<dbReference type="AlphaFoldDB" id="A0A8H6X9V8"/>
<gene>
    <name evidence="3" type="ORF">MVEN_02099100</name>
</gene>
<feature type="chain" id="PRO_5034064276" evidence="2">
    <location>
        <begin position="21"/>
        <end position="389"/>
    </location>
</feature>
<evidence type="ECO:0000313" key="4">
    <source>
        <dbReference type="Proteomes" id="UP000620124"/>
    </source>
</evidence>
<reference evidence="3" key="1">
    <citation type="submission" date="2020-05" db="EMBL/GenBank/DDBJ databases">
        <title>Mycena genomes resolve the evolution of fungal bioluminescence.</title>
        <authorList>
            <person name="Tsai I.J."/>
        </authorList>
    </citation>
    <scope>NUCLEOTIDE SEQUENCE</scope>
    <source>
        <strain evidence="3">CCC161011</strain>
    </source>
</reference>
<comment type="caution">
    <text evidence="3">The sequence shown here is derived from an EMBL/GenBank/DDBJ whole genome shotgun (WGS) entry which is preliminary data.</text>
</comment>
<feature type="region of interest" description="Disordered" evidence="1">
    <location>
        <begin position="242"/>
        <end position="308"/>
    </location>
</feature>
<name>A0A8H6X9V8_9AGAR</name>
<accession>A0A8H6X9V8</accession>
<dbReference type="EMBL" id="JACAZI010000022">
    <property type="protein sequence ID" value="KAF7336646.1"/>
    <property type="molecule type" value="Genomic_DNA"/>
</dbReference>
<feature type="compositionally biased region" description="Low complexity" evidence="1">
    <location>
        <begin position="287"/>
        <end position="300"/>
    </location>
</feature>
<feature type="compositionally biased region" description="Pro residues" evidence="1">
    <location>
        <begin position="270"/>
        <end position="279"/>
    </location>
</feature>
<evidence type="ECO:0000256" key="1">
    <source>
        <dbReference type="SAM" id="MobiDB-lite"/>
    </source>
</evidence>
<feature type="signal peptide" evidence="2">
    <location>
        <begin position="1"/>
        <end position="20"/>
    </location>
</feature>
<organism evidence="3 4">
    <name type="scientific">Mycena venus</name>
    <dbReference type="NCBI Taxonomy" id="2733690"/>
    <lineage>
        <taxon>Eukaryota</taxon>
        <taxon>Fungi</taxon>
        <taxon>Dikarya</taxon>
        <taxon>Basidiomycota</taxon>
        <taxon>Agaricomycotina</taxon>
        <taxon>Agaricomycetes</taxon>
        <taxon>Agaricomycetidae</taxon>
        <taxon>Agaricales</taxon>
        <taxon>Marasmiineae</taxon>
        <taxon>Mycenaceae</taxon>
        <taxon>Mycena</taxon>
    </lineage>
</organism>
<sequence>MFSKSQAVVFALSILSVSLGRPFDSETHVKRHKPAMVRAQVVRAQVIRAQVVPRDASASCTTCTRTVTVSGTATASAEFTVTASAAFTVTAVGSSPTSTASPTSIVNFGACSAPQIEFGAGFDNRTETSFRPVDQVSYNHDSADDITVIADFICSALVTTCGANPVAQAMCARAQSAAAAEIPQEGIDADVFNAVFGFFTNFKNVEALSNTGEPITGSTNSSAASPSLTAATSASTDVLSSTAVSNATTTPTVSTSSHNAATHDASATHLPPPPPPPPTTLITVVQTSAAPTEPAPTSAAGNSNSNNLQSFTGALGGISAPPVVASGNNQFQVEGVNSPFNTKADALSRSCSVQQNDCANAANLSKNQGSLTVAACHTQQSACNAANGA</sequence>
<dbReference type="Proteomes" id="UP000620124">
    <property type="component" value="Unassembled WGS sequence"/>
</dbReference>
<evidence type="ECO:0000313" key="3">
    <source>
        <dbReference type="EMBL" id="KAF7336646.1"/>
    </source>
</evidence>
<keyword evidence="2" id="KW-0732">Signal</keyword>
<protein>
    <submittedName>
        <fullName evidence="3">Uncharacterized protein</fullName>
    </submittedName>
</protein>
<keyword evidence="4" id="KW-1185">Reference proteome</keyword>